<dbReference type="Proteomes" id="UP000001351">
    <property type="component" value="Chromosome"/>
</dbReference>
<dbReference type="OrthoDB" id="454038at2"/>
<protein>
    <recommendedName>
        <fullName evidence="5">Polyketide cyclase / dehydrase and lipid transport</fullName>
    </recommendedName>
</protein>
<dbReference type="InterPro" id="IPR023393">
    <property type="entry name" value="START-like_dom_sf"/>
</dbReference>
<dbReference type="eggNOG" id="COG2867">
    <property type="taxonomic scope" value="Bacteria"/>
</dbReference>
<dbReference type="AlphaFoldDB" id="Q096N3"/>
<sequence length="166" mass="18127">MKVVTSARIHIHRPPEQVYDFVTSEEAPAKTFEGTGRIPGVVRTEVVGGGPLREGATCRVHGTDGSVMERLITVLDRPKRHEYQLASGFKKPLSWLLRSGHGVWTFTPGPQGGTDVEWVYVFELTTPLVYPVVSALIRGSFHQSMVRCLARTQECLAAPSASAPAS</sequence>
<dbReference type="RefSeq" id="WP_002612719.1">
    <property type="nucleotide sequence ID" value="NC_014623.1"/>
</dbReference>
<evidence type="ECO:0000313" key="1">
    <source>
        <dbReference type="EMBL" id="ADO68590.1"/>
    </source>
</evidence>
<keyword evidence="3" id="KW-1185">Reference proteome</keyword>
<dbReference type="InterPro" id="IPR019587">
    <property type="entry name" value="Polyketide_cyclase/dehydratase"/>
</dbReference>
<proteinExistence type="predicted"/>
<reference evidence="2 4" key="1">
    <citation type="submission" date="2006-04" db="EMBL/GenBank/DDBJ databases">
        <authorList>
            <person name="Nierman W.C."/>
        </authorList>
    </citation>
    <scope>NUCLEOTIDE SEQUENCE [LARGE SCALE GENOMIC DNA]</scope>
    <source>
        <strain evidence="2 4">DW4/3-1</strain>
    </source>
</reference>
<evidence type="ECO:0000313" key="3">
    <source>
        <dbReference type="Proteomes" id="UP000001351"/>
    </source>
</evidence>
<dbReference type="EMBL" id="CP002271">
    <property type="protein sequence ID" value="ADO68590.1"/>
    <property type="molecule type" value="Genomic_DNA"/>
</dbReference>
<dbReference type="Proteomes" id="UP000032702">
    <property type="component" value="Unassembled WGS sequence"/>
</dbReference>
<evidence type="ECO:0000313" key="4">
    <source>
        <dbReference type="Proteomes" id="UP000032702"/>
    </source>
</evidence>
<organism evidence="2 4">
    <name type="scientific">Stigmatella aurantiaca (strain DW4/3-1)</name>
    <dbReference type="NCBI Taxonomy" id="378806"/>
    <lineage>
        <taxon>Bacteria</taxon>
        <taxon>Pseudomonadati</taxon>
        <taxon>Myxococcota</taxon>
        <taxon>Myxococcia</taxon>
        <taxon>Myxococcales</taxon>
        <taxon>Cystobacterineae</taxon>
        <taxon>Archangiaceae</taxon>
        <taxon>Stigmatella</taxon>
    </lineage>
</organism>
<dbReference type="EMBL" id="AAMD01000028">
    <property type="protein sequence ID" value="EAU67699.1"/>
    <property type="molecule type" value="Genomic_DNA"/>
</dbReference>
<evidence type="ECO:0000313" key="2">
    <source>
        <dbReference type="EMBL" id="EAU67699.1"/>
    </source>
</evidence>
<dbReference type="HOGENOM" id="CLU_106316_0_0_7"/>
<evidence type="ECO:0008006" key="5">
    <source>
        <dbReference type="Google" id="ProtNLM"/>
    </source>
</evidence>
<reference evidence="1 3" key="2">
    <citation type="journal article" date="2011" name="Mol. Biol. Evol.">
        <title>Comparative genomic analysis of fruiting body formation in Myxococcales.</title>
        <authorList>
            <person name="Huntley S."/>
            <person name="Hamann N."/>
            <person name="Wegener-Feldbrugge S."/>
            <person name="Treuner-Lange A."/>
            <person name="Kube M."/>
            <person name="Reinhardt R."/>
            <person name="Klages S."/>
            <person name="Muller R."/>
            <person name="Ronning C.M."/>
            <person name="Nierman W.C."/>
            <person name="Sogaard-Andersen L."/>
        </authorList>
    </citation>
    <scope>NUCLEOTIDE SEQUENCE [LARGE SCALE GENOMIC DNA]</scope>
    <source>
        <strain evidence="1 3">DW4/3-1</strain>
    </source>
</reference>
<dbReference type="STRING" id="378806.STAUR_0786"/>
<dbReference type="Gene3D" id="3.30.530.20">
    <property type="match status" value="1"/>
</dbReference>
<gene>
    <name evidence="1" type="ordered locus">STAUR_0786</name>
    <name evidence="2" type="ORF">STIAU_0491</name>
</gene>
<dbReference type="KEGG" id="sur:STAUR_0786"/>
<name>Q096N3_STIAD</name>
<dbReference type="SUPFAM" id="SSF55961">
    <property type="entry name" value="Bet v1-like"/>
    <property type="match status" value="1"/>
</dbReference>
<accession>Q096N3</accession>
<dbReference type="Pfam" id="PF10604">
    <property type="entry name" value="Polyketide_cyc2"/>
    <property type="match status" value="1"/>
</dbReference>